<organism evidence="1">
    <name type="scientific">Glossina morsitans morsitans</name>
    <name type="common">Savannah tsetse fly</name>
    <dbReference type="NCBI Taxonomy" id="37546"/>
    <lineage>
        <taxon>Eukaryota</taxon>
        <taxon>Metazoa</taxon>
        <taxon>Ecdysozoa</taxon>
        <taxon>Arthropoda</taxon>
        <taxon>Hexapoda</taxon>
        <taxon>Insecta</taxon>
        <taxon>Pterygota</taxon>
        <taxon>Neoptera</taxon>
        <taxon>Endopterygota</taxon>
        <taxon>Diptera</taxon>
        <taxon>Brachycera</taxon>
        <taxon>Muscomorpha</taxon>
        <taxon>Hippoboscoidea</taxon>
        <taxon>Glossinidae</taxon>
        <taxon>Glossina</taxon>
    </lineage>
</organism>
<accession>D3TSS3</accession>
<evidence type="ECO:0000313" key="1">
    <source>
        <dbReference type="EMBL" id="ADD20751.1"/>
    </source>
</evidence>
<proteinExistence type="evidence at transcript level"/>
<name>D3TSS3_GLOMM</name>
<sequence>MYMYIYIKCMCVYVCIRWALGRKTITTASRLQWAEEGRQNNNGRRRGCGNQLSLFALCLSFSACGKYILKQCLLLCE</sequence>
<protein>
    <submittedName>
        <fullName evidence="1">Hypothetical secreted peptide</fullName>
    </submittedName>
</protein>
<dbReference type="AlphaFoldDB" id="D3TSS3"/>
<reference evidence="1" key="2">
    <citation type="submission" date="2010-01" db="EMBL/GenBank/DDBJ databases">
        <authorList>
            <consortium name="International Glossina Genome Initiative"/>
            <person name="da Silva J."/>
            <person name="Ribeiro J.M.C."/>
            <person name="Abbeele J.V."/>
            <person name="Attardo G."/>
            <person name="Hao Z."/>
            <person name="Haines L.R."/>
            <person name="Soares M.B."/>
            <person name="Berriman M."/>
            <person name="Aksoy S."/>
            <person name="Lehane M.J."/>
        </authorList>
    </citation>
    <scope>NUCLEOTIDE SEQUENCE</scope>
    <source>
        <tissue evidence="1">Salivary gland</tissue>
    </source>
</reference>
<reference evidence="1" key="1">
    <citation type="journal article" date="2010" name="BMC Genomics">
        <title>An insight into the sialome of Glossina morsitans morsitans.</title>
        <authorList>
            <person name="Alves-Silva J."/>
            <person name="Ribeiro J.M."/>
            <person name="Van Den Abbeele J."/>
            <person name="Attardo G."/>
            <person name="Hao Z."/>
            <person name="Haines L.R."/>
            <person name="Soares M.B."/>
            <person name="Berriman M."/>
            <person name="Aksoy S."/>
            <person name="Lehane M.J."/>
        </authorList>
    </citation>
    <scope>NUCLEOTIDE SEQUENCE</scope>
    <source>
        <tissue evidence="1">Salivary gland</tissue>
    </source>
</reference>
<dbReference type="EMBL" id="EZ424475">
    <property type="protein sequence ID" value="ADD20751.1"/>
    <property type="molecule type" value="mRNA"/>
</dbReference>